<dbReference type="Pfam" id="PF13450">
    <property type="entry name" value="NAD_binding_8"/>
    <property type="match status" value="1"/>
</dbReference>
<dbReference type="SUPFAM" id="SSF51905">
    <property type="entry name" value="FAD/NAD(P)-binding domain"/>
    <property type="match status" value="1"/>
</dbReference>
<sequence length="485" mass="54767">MKGKILSNKQTKIAIVGGGIAGSTAALLLSQTDAEITLFEKAPSLVSGPPFCHLHAGGNLYPEISDEQCLTLLKQSIEFARLYPHGVDHRPTVIALPEYCSRRTKHLLPRLQKLQARYKALIEEDVKNKVLGDPSVYFKLYERAQIEALKDKEPVTIPETLDEWMIPFAKETDLEKIQFPVILVQEYGLNLFRIGARLMLSLDAHPSVNLRLSTTVTQIEKEEAQWILHSNTQNKDRTENFDYLINAAGYQTGKIDDMVNVSCQRMVEFKAAYVSQWVHESIHLWPEIIFQGERGTPRGMGQFTPYPQGYFQLHGMTKDITLYEGGLVASTALSCQPKLPQNFIEKIENSWRWEETVERTEKAIEHLARFIPSFVTAKVGSKPLFGAQQIPGTDPTLRVAEVAFPLPCYARCEIVKVSSTIDMSHAILDDLVKLGLTEASVYNTMAFETMQQIQEDKITEQAEVLCQMREYPKALAHRCVPEISN</sequence>
<dbReference type="EMBL" id="FPHD01000058">
    <property type="protein sequence ID" value="SFV62272.1"/>
    <property type="molecule type" value="Genomic_DNA"/>
</dbReference>
<reference evidence="1" key="1">
    <citation type="submission" date="2016-10" db="EMBL/GenBank/DDBJ databases">
        <authorList>
            <person name="de Groot N.N."/>
        </authorList>
    </citation>
    <scope>NUCLEOTIDE SEQUENCE</scope>
</reference>
<name>A0A1W1C970_9ZZZZ</name>
<dbReference type="AlphaFoldDB" id="A0A1W1C970"/>
<dbReference type="InterPro" id="IPR036188">
    <property type="entry name" value="FAD/NAD-bd_sf"/>
</dbReference>
<gene>
    <name evidence="1" type="ORF">MNB_SV-8-138</name>
</gene>
<organism evidence="1">
    <name type="scientific">hydrothermal vent metagenome</name>
    <dbReference type="NCBI Taxonomy" id="652676"/>
    <lineage>
        <taxon>unclassified sequences</taxon>
        <taxon>metagenomes</taxon>
        <taxon>ecological metagenomes</taxon>
    </lineage>
</organism>
<accession>A0A1W1C970</accession>
<proteinExistence type="predicted"/>
<protein>
    <submittedName>
        <fullName evidence="1">Uncharacterized protein</fullName>
    </submittedName>
</protein>
<evidence type="ECO:0000313" key="1">
    <source>
        <dbReference type="EMBL" id="SFV62272.1"/>
    </source>
</evidence>
<dbReference type="Gene3D" id="3.50.50.60">
    <property type="entry name" value="FAD/NAD(P)-binding domain"/>
    <property type="match status" value="1"/>
</dbReference>